<dbReference type="PANTHER" id="PTHR12890:SF0">
    <property type="entry name" value="PROTEIN-L-HISTIDINE N-PROS-METHYLTRANSFERASE"/>
    <property type="match status" value="1"/>
</dbReference>
<keyword evidence="1" id="KW-0808">Transferase</keyword>
<dbReference type="CDD" id="cd02440">
    <property type="entry name" value="AdoMet_MTases"/>
    <property type="match status" value="1"/>
</dbReference>
<dbReference type="OrthoDB" id="199041at2759"/>
<keyword evidence="1" id="KW-0489">Methyltransferase</keyword>
<evidence type="ECO:0000313" key="1">
    <source>
        <dbReference type="EMBL" id="ACO12941.1"/>
    </source>
</evidence>
<organism evidence="1">
    <name type="scientific">Lepeophtheirus salmonis</name>
    <name type="common">Salmon louse</name>
    <name type="synonym">Caligus salmonis</name>
    <dbReference type="NCBI Taxonomy" id="72036"/>
    <lineage>
        <taxon>Eukaryota</taxon>
        <taxon>Metazoa</taxon>
        <taxon>Ecdysozoa</taxon>
        <taxon>Arthropoda</taxon>
        <taxon>Crustacea</taxon>
        <taxon>Multicrustacea</taxon>
        <taxon>Hexanauplia</taxon>
        <taxon>Copepoda</taxon>
        <taxon>Siphonostomatoida</taxon>
        <taxon>Caligidae</taxon>
        <taxon>Lepeophtheirus</taxon>
    </lineage>
</organism>
<protein>
    <submittedName>
        <fullName evidence="1">Methyltransferase-like protein 9</fullName>
    </submittedName>
</protein>
<reference evidence="1" key="1">
    <citation type="submission" date="2009-06" db="EMBL/GenBank/DDBJ databases">
        <title>Lepeophtheirus salmonis ESTs and full-length cDNAs.</title>
        <authorList>
            <person name="Yasuike M."/>
            <person name="von Schalburg K."/>
            <person name="Cooper G."/>
            <person name="Leong J."/>
            <person name="Jones S.R.M."/>
            <person name="Koop B.F."/>
        </authorList>
    </citation>
    <scope>NUCLEOTIDE SEQUENCE</scope>
    <source>
        <strain evidence="1">Pacific form</strain>
        <tissue evidence="1">Whole</tissue>
    </source>
</reference>
<dbReference type="GO" id="GO:0032259">
    <property type="term" value="P:methylation"/>
    <property type="evidence" value="ECO:0007669"/>
    <property type="project" value="UniProtKB-KW"/>
</dbReference>
<dbReference type="EMBL" id="BT078517">
    <property type="protein sequence ID" value="ACO12941.1"/>
    <property type="molecule type" value="mRNA"/>
</dbReference>
<name>C1BV88_LEPSM</name>
<proteinExistence type="evidence at transcript level"/>
<dbReference type="AlphaFoldDB" id="C1BV88"/>
<dbReference type="GO" id="GO:0106370">
    <property type="term" value="F:protein-L-histidine N-pros-methyltransferase activity"/>
    <property type="evidence" value="ECO:0007669"/>
    <property type="project" value="InterPro"/>
</dbReference>
<dbReference type="InterPro" id="IPR007884">
    <property type="entry name" value="METL9"/>
</dbReference>
<dbReference type="SUPFAM" id="SSF53335">
    <property type="entry name" value="S-adenosyl-L-methionine-dependent methyltransferases"/>
    <property type="match status" value="1"/>
</dbReference>
<gene>
    <name evidence="1" type="primary">METL9</name>
</gene>
<dbReference type="PANTHER" id="PTHR12890">
    <property type="entry name" value="DREV PROTEIN"/>
    <property type="match status" value="1"/>
</dbReference>
<dbReference type="Pfam" id="PF05219">
    <property type="entry name" value="DREV"/>
    <property type="match status" value="1"/>
</dbReference>
<dbReference type="Gene3D" id="3.40.50.150">
    <property type="entry name" value="Vaccinia Virus protein VP39"/>
    <property type="match status" value="1"/>
</dbReference>
<accession>C1BV88</accession>
<dbReference type="InterPro" id="IPR029063">
    <property type="entry name" value="SAM-dependent_MTases_sf"/>
</dbReference>
<sequence>MGNRFFVFLLLGWVMAFYGSRSFRLIVNKFHEDQELLRSDNKTPWYRVENPESSFVQLSYDSETEVFVKASVEKSDRFWFQVYHNLAIPCLKIFYPQTDVNGLLQRGSMFVLSLQQTIQLLPAQEYRSIIDLGAGDGEVTLRLKSLFTDMYATEASSIMRSLLTSKGFTVLDQDHWGDSGPFDAISCFNLLDRCAEPLSIIKTIKKSLSPNGVVILALVYPFHPYVEFGSSTMPNQKLNISTESFGAHVSSVVELFAQEGFALKAYSRVPYLCEGDLRRSIYSIDDSIFIFTHR</sequence>